<dbReference type="Proteomes" id="UP001362999">
    <property type="component" value="Unassembled WGS sequence"/>
</dbReference>
<proteinExistence type="predicted"/>
<reference evidence="2 3" key="1">
    <citation type="journal article" date="2024" name="J Genomics">
        <title>Draft genome sequencing and assembly of Favolaschia claudopus CIRM-BRFM 2984 isolated from oak limbs.</title>
        <authorList>
            <person name="Navarro D."/>
            <person name="Drula E."/>
            <person name="Chaduli D."/>
            <person name="Cazenave R."/>
            <person name="Ahrendt S."/>
            <person name="Wang J."/>
            <person name="Lipzen A."/>
            <person name="Daum C."/>
            <person name="Barry K."/>
            <person name="Grigoriev I.V."/>
            <person name="Favel A."/>
            <person name="Rosso M.N."/>
            <person name="Martin F."/>
        </authorList>
    </citation>
    <scope>NUCLEOTIDE SEQUENCE [LARGE SCALE GENOMIC DNA]</scope>
    <source>
        <strain evidence="2 3">CIRM-BRFM 2984</strain>
    </source>
</reference>
<dbReference type="EMBL" id="JAWWNJ010000024">
    <property type="protein sequence ID" value="KAK7031574.1"/>
    <property type="molecule type" value="Genomic_DNA"/>
</dbReference>
<evidence type="ECO:0000313" key="2">
    <source>
        <dbReference type="EMBL" id="KAK7031574.1"/>
    </source>
</evidence>
<dbReference type="AlphaFoldDB" id="A0AAW0BW74"/>
<sequence>MTAGWRGRDSYDREKVGSRNEREGGQACPTTSGGEQWTRTYADVKIRQREHRKLRGEESVGMRGRRFTTDLGCGDERNVISAEREYDRAFGGRSREFTGRSPQKDPL</sequence>
<protein>
    <submittedName>
        <fullName evidence="2">Uncharacterized protein</fullName>
    </submittedName>
</protein>
<keyword evidence="3" id="KW-1185">Reference proteome</keyword>
<feature type="compositionally biased region" description="Basic and acidic residues" evidence="1">
    <location>
        <begin position="1"/>
        <end position="24"/>
    </location>
</feature>
<organism evidence="2 3">
    <name type="scientific">Favolaschia claudopus</name>
    <dbReference type="NCBI Taxonomy" id="2862362"/>
    <lineage>
        <taxon>Eukaryota</taxon>
        <taxon>Fungi</taxon>
        <taxon>Dikarya</taxon>
        <taxon>Basidiomycota</taxon>
        <taxon>Agaricomycotina</taxon>
        <taxon>Agaricomycetes</taxon>
        <taxon>Agaricomycetidae</taxon>
        <taxon>Agaricales</taxon>
        <taxon>Marasmiineae</taxon>
        <taxon>Mycenaceae</taxon>
        <taxon>Favolaschia</taxon>
    </lineage>
</organism>
<evidence type="ECO:0000313" key="3">
    <source>
        <dbReference type="Proteomes" id="UP001362999"/>
    </source>
</evidence>
<name>A0AAW0BW74_9AGAR</name>
<accession>A0AAW0BW74</accession>
<comment type="caution">
    <text evidence="2">The sequence shown here is derived from an EMBL/GenBank/DDBJ whole genome shotgun (WGS) entry which is preliminary data.</text>
</comment>
<evidence type="ECO:0000256" key="1">
    <source>
        <dbReference type="SAM" id="MobiDB-lite"/>
    </source>
</evidence>
<gene>
    <name evidence="2" type="ORF">R3P38DRAFT_2774090</name>
</gene>
<feature type="region of interest" description="Disordered" evidence="1">
    <location>
        <begin position="1"/>
        <end position="36"/>
    </location>
</feature>